<protein>
    <submittedName>
        <fullName evidence="2">Uncharacterized protein</fullName>
    </submittedName>
</protein>
<feature type="compositionally biased region" description="Basic and acidic residues" evidence="1">
    <location>
        <begin position="32"/>
        <end position="46"/>
    </location>
</feature>
<feature type="compositionally biased region" description="Basic and acidic residues" evidence="1">
    <location>
        <begin position="53"/>
        <end position="72"/>
    </location>
</feature>
<name>A0A9W7B2D8_9STRA</name>
<proteinExistence type="predicted"/>
<evidence type="ECO:0000256" key="1">
    <source>
        <dbReference type="SAM" id="MobiDB-lite"/>
    </source>
</evidence>
<organism evidence="2 3">
    <name type="scientific">Triparma laevis f. inornata</name>
    <dbReference type="NCBI Taxonomy" id="1714386"/>
    <lineage>
        <taxon>Eukaryota</taxon>
        <taxon>Sar</taxon>
        <taxon>Stramenopiles</taxon>
        <taxon>Ochrophyta</taxon>
        <taxon>Bolidophyceae</taxon>
        <taxon>Parmales</taxon>
        <taxon>Triparmaceae</taxon>
        <taxon>Triparma</taxon>
    </lineage>
</organism>
<dbReference type="AlphaFoldDB" id="A0A9W7B2D8"/>
<dbReference type="EMBL" id="BLQM01000323">
    <property type="protein sequence ID" value="GMH83091.1"/>
    <property type="molecule type" value="Genomic_DNA"/>
</dbReference>
<feature type="region of interest" description="Disordered" evidence="1">
    <location>
        <begin position="28"/>
        <end position="72"/>
    </location>
</feature>
<reference evidence="3" key="1">
    <citation type="journal article" date="2023" name="Commun. Biol.">
        <title>Genome analysis of Parmales, the sister group of diatoms, reveals the evolutionary specialization of diatoms from phago-mixotrophs to photoautotrophs.</title>
        <authorList>
            <person name="Ban H."/>
            <person name="Sato S."/>
            <person name="Yoshikawa S."/>
            <person name="Yamada K."/>
            <person name="Nakamura Y."/>
            <person name="Ichinomiya M."/>
            <person name="Sato N."/>
            <person name="Blanc-Mathieu R."/>
            <person name="Endo H."/>
            <person name="Kuwata A."/>
            <person name="Ogata H."/>
        </authorList>
    </citation>
    <scope>NUCLEOTIDE SEQUENCE [LARGE SCALE GENOMIC DNA]</scope>
</reference>
<evidence type="ECO:0000313" key="2">
    <source>
        <dbReference type="EMBL" id="GMH83091.1"/>
    </source>
</evidence>
<comment type="caution">
    <text evidence="2">The sequence shown here is derived from an EMBL/GenBank/DDBJ whole genome shotgun (WGS) entry which is preliminary data.</text>
</comment>
<dbReference type="Proteomes" id="UP001162640">
    <property type="component" value="Unassembled WGS sequence"/>
</dbReference>
<gene>
    <name evidence="2" type="ORF">TL16_g09481</name>
</gene>
<evidence type="ECO:0000313" key="3">
    <source>
        <dbReference type="Proteomes" id="UP001162640"/>
    </source>
</evidence>
<accession>A0A9W7B2D8</accession>
<sequence length="118" mass="13577">MFDGQKILDEAGKMKNKGKIQQVLAAVAAGQDEVRQKKRSRDERENTPPQAKVKREIEEVKEQEEPTSNDHEVDLNAFKREMEVDVKLEEMRHSNGNNAEIHENVRIKNELGIKSEIV</sequence>